<dbReference type="EMBL" id="ML991879">
    <property type="protein sequence ID" value="KAF2229015.1"/>
    <property type="molecule type" value="Genomic_DNA"/>
</dbReference>
<sequence length="269" mass="31141">MRVDIQPRKLVLDHGAPLYLPVHRFCIQLTDRFIDRVTSSIHTAQIVPLDGITSPKQMWEVLYRRLRGSSSNDRTWILPEPHDYFGGRRCRNTYWEPGDDSEYAELLEQNPIEIPSLTSSILQNLRQADMIDPVGVPRHLRTSQDWYCEALVNKQIFPWLWDMDLNAVRKKQRAGRWDWELLVRQLSQREIQDLGGTALQLSLQPRNRRRIWRLLEEARVGDIARPEEKLMAARLSGEKRGSALAAVSSALSTDPQLQTVPGFRAPNQE</sequence>
<feature type="region of interest" description="Disordered" evidence="1">
    <location>
        <begin position="250"/>
        <end position="269"/>
    </location>
</feature>
<dbReference type="OrthoDB" id="3932329at2759"/>
<name>A0A6A6GTG0_VIRVR</name>
<evidence type="ECO:0000313" key="2">
    <source>
        <dbReference type="EMBL" id="KAF2229015.1"/>
    </source>
</evidence>
<gene>
    <name evidence="2" type="ORF">EV356DRAFT_581150</name>
</gene>
<reference evidence="2" key="1">
    <citation type="journal article" date="2020" name="Stud. Mycol.">
        <title>101 Dothideomycetes genomes: a test case for predicting lifestyles and emergence of pathogens.</title>
        <authorList>
            <person name="Haridas S."/>
            <person name="Albert R."/>
            <person name="Binder M."/>
            <person name="Bloem J."/>
            <person name="Labutti K."/>
            <person name="Salamov A."/>
            <person name="Andreopoulos B."/>
            <person name="Baker S."/>
            <person name="Barry K."/>
            <person name="Bills G."/>
            <person name="Bluhm B."/>
            <person name="Cannon C."/>
            <person name="Castanera R."/>
            <person name="Culley D."/>
            <person name="Daum C."/>
            <person name="Ezra D."/>
            <person name="Gonzalez J."/>
            <person name="Henrissat B."/>
            <person name="Kuo A."/>
            <person name="Liang C."/>
            <person name="Lipzen A."/>
            <person name="Lutzoni F."/>
            <person name="Magnuson J."/>
            <person name="Mondo S."/>
            <person name="Nolan M."/>
            <person name="Ohm R."/>
            <person name="Pangilinan J."/>
            <person name="Park H.-J."/>
            <person name="Ramirez L."/>
            <person name="Alfaro M."/>
            <person name="Sun H."/>
            <person name="Tritt A."/>
            <person name="Yoshinaga Y."/>
            <person name="Zwiers L.-H."/>
            <person name="Turgeon B."/>
            <person name="Goodwin S."/>
            <person name="Spatafora J."/>
            <person name="Crous P."/>
            <person name="Grigoriev I."/>
        </authorList>
    </citation>
    <scope>NUCLEOTIDE SEQUENCE</scope>
    <source>
        <strain evidence="2">Tuck. ex Michener</strain>
    </source>
</reference>
<evidence type="ECO:0000313" key="3">
    <source>
        <dbReference type="Proteomes" id="UP000800092"/>
    </source>
</evidence>
<accession>A0A6A6GTG0</accession>
<organism evidence="2 3">
    <name type="scientific">Viridothelium virens</name>
    <name type="common">Speckled blister lichen</name>
    <name type="synonym">Trypethelium virens</name>
    <dbReference type="NCBI Taxonomy" id="1048519"/>
    <lineage>
        <taxon>Eukaryota</taxon>
        <taxon>Fungi</taxon>
        <taxon>Dikarya</taxon>
        <taxon>Ascomycota</taxon>
        <taxon>Pezizomycotina</taxon>
        <taxon>Dothideomycetes</taxon>
        <taxon>Dothideomycetes incertae sedis</taxon>
        <taxon>Trypetheliales</taxon>
        <taxon>Trypetheliaceae</taxon>
        <taxon>Viridothelium</taxon>
    </lineage>
</organism>
<proteinExistence type="predicted"/>
<evidence type="ECO:0000256" key="1">
    <source>
        <dbReference type="SAM" id="MobiDB-lite"/>
    </source>
</evidence>
<dbReference type="AlphaFoldDB" id="A0A6A6GTG0"/>
<dbReference type="Proteomes" id="UP000800092">
    <property type="component" value="Unassembled WGS sequence"/>
</dbReference>
<keyword evidence="3" id="KW-1185">Reference proteome</keyword>
<protein>
    <submittedName>
        <fullName evidence="2">Uncharacterized protein</fullName>
    </submittedName>
</protein>